<organism evidence="3 4">
    <name type="scientific">Phytophthora nicotianae P1976</name>
    <dbReference type="NCBI Taxonomy" id="1317066"/>
    <lineage>
        <taxon>Eukaryota</taxon>
        <taxon>Sar</taxon>
        <taxon>Stramenopiles</taxon>
        <taxon>Oomycota</taxon>
        <taxon>Peronosporomycetes</taxon>
        <taxon>Peronosporales</taxon>
        <taxon>Peronosporaceae</taxon>
        <taxon>Phytophthora</taxon>
    </lineage>
</organism>
<dbReference type="Gene3D" id="1.10.287.1490">
    <property type="match status" value="1"/>
</dbReference>
<feature type="region of interest" description="Disordered" evidence="2">
    <location>
        <begin position="454"/>
        <end position="538"/>
    </location>
</feature>
<feature type="compositionally biased region" description="Polar residues" evidence="2">
    <location>
        <begin position="471"/>
        <end position="486"/>
    </location>
</feature>
<feature type="region of interest" description="Disordered" evidence="2">
    <location>
        <begin position="384"/>
        <end position="434"/>
    </location>
</feature>
<gene>
    <name evidence="3" type="ORF">F444_05613</name>
</gene>
<feature type="compositionally biased region" description="Low complexity" evidence="2">
    <location>
        <begin position="409"/>
        <end position="434"/>
    </location>
</feature>
<feature type="compositionally biased region" description="Low complexity" evidence="2">
    <location>
        <begin position="502"/>
        <end position="528"/>
    </location>
</feature>
<dbReference type="PANTHER" id="PTHR43941">
    <property type="entry name" value="STRUCTURAL MAINTENANCE OF CHROMOSOMES PROTEIN 2"/>
    <property type="match status" value="1"/>
</dbReference>
<feature type="compositionally biased region" description="Low complexity" evidence="2">
    <location>
        <begin position="454"/>
        <end position="467"/>
    </location>
</feature>
<dbReference type="GO" id="GO:0007076">
    <property type="term" value="P:mitotic chromosome condensation"/>
    <property type="evidence" value="ECO:0007669"/>
    <property type="project" value="TreeGrafter"/>
</dbReference>
<proteinExistence type="predicted"/>
<dbReference type="SUPFAM" id="SSF90257">
    <property type="entry name" value="Myosin rod fragments"/>
    <property type="match status" value="1"/>
</dbReference>
<dbReference type="PANTHER" id="PTHR43941:SF1">
    <property type="entry name" value="STRUCTURAL MAINTENANCE OF CHROMOSOMES PROTEIN 2"/>
    <property type="match status" value="1"/>
</dbReference>
<evidence type="ECO:0000313" key="3">
    <source>
        <dbReference type="EMBL" id="ETO79772.1"/>
    </source>
</evidence>
<feature type="compositionally biased region" description="Acidic residues" evidence="2">
    <location>
        <begin position="490"/>
        <end position="501"/>
    </location>
</feature>
<dbReference type="GO" id="GO:0000796">
    <property type="term" value="C:condensin complex"/>
    <property type="evidence" value="ECO:0007669"/>
    <property type="project" value="TreeGrafter"/>
</dbReference>
<protein>
    <recommendedName>
        <fullName evidence="5">Autophagy-related protein 16 domain-containing protein</fullName>
    </recommendedName>
</protein>
<keyword evidence="1" id="KW-0175">Coiled coil</keyword>
<dbReference type="GO" id="GO:0000785">
    <property type="term" value="C:chromatin"/>
    <property type="evidence" value="ECO:0007669"/>
    <property type="project" value="TreeGrafter"/>
</dbReference>
<evidence type="ECO:0000256" key="1">
    <source>
        <dbReference type="SAM" id="Coils"/>
    </source>
</evidence>
<evidence type="ECO:0000313" key="4">
    <source>
        <dbReference type="Proteomes" id="UP000028582"/>
    </source>
</evidence>
<feature type="region of interest" description="Disordered" evidence="2">
    <location>
        <begin position="1"/>
        <end position="25"/>
    </location>
</feature>
<name>A0A081ALL1_PHYNI</name>
<dbReference type="Proteomes" id="UP000028582">
    <property type="component" value="Unassembled WGS sequence"/>
</dbReference>
<feature type="coiled-coil region" evidence="1">
    <location>
        <begin position="310"/>
        <end position="361"/>
    </location>
</feature>
<evidence type="ECO:0008006" key="5">
    <source>
        <dbReference type="Google" id="ProtNLM"/>
    </source>
</evidence>
<dbReference type="AlphaFoldDB" id="A0A081ALL1"/>
<reference evidence="3 4" key="1">
    <citation type="submission" date="2013-11" db="EMBL/GenBank/DDBJ databases">
        <title>The Genome Sequence of Phytophthora parasitica P1976.</title>
        <authorList>
            <consortium name="The Broad Institute Genomics Platform"/>
            <person name="Russ C."/>
            <person name="Tyler B."/>
            <person name="Panabieres F."/>
            <person name="Shan W."/>
            <person name="Tripathy S."/>
            <person name="Grunwald N."/>
            <person name="Machado M."/>
            <person name="Johnson C.S."/>
            <person name="Walker B."/>
            <person name="Young S."/>
            <person name="Zeng Q."/>
            <person name="Gargeya S."/>
            <person name="Fitzgerald M."/>
            <person name="Haas B."/>
            <person name="Abouelleil A."/>
            <person name="Allen A.W."/>
            <person name="Alvarado L."/>
            <person name="Arachchi H.M."/>
            <person name="Berlin A.M."/>
            <person name="Chapman S.B."/>
            <person name="Gainer-Dewar J."/>
            <person name="Goldberg J."/>
            <person name="Griggs A."/>
            <person name="Gujja S."/>
            <person name="Hansen M."/>
            <person name="Howarth C."/>
            <person name="Imamovic A."/>
            <person name="Ireland A."/>
            <person name="Larimer J."/>
            <person name="McCowan C."/>
            <person name="Murphy C."/>
            <person name="Pearson M."/>
            <person name="Poon T.W."/>
            <person name="Priest M."/>
            <person name="Roberts A."/>
            <person name="Saif S."/>
            <person name="Shea T."/>
            <person name="Sisk P."/>
            <person name="Sykes S."/>
            <person name="Wortman J."/>
            <person name="Nusbaum C."/>
            <person name="Birren B."/>
        </authorList>
    </citation>
    <scope>NUCLEOTIDE SEQUENCE [LARGE SCALE GENOMIC DNA]</scope>
    <source>
        <strain evidence="3 4">P1976</strain>
    </source>
</reference>
<accession>A0A081ALL1</accession>
<feature type="compositionally biased region" description="Polar residues" evidence="2">
    <location>
        <begin position="1"/>
        <end position="20"/>
    </location>
</feature>
<comment type="caution">
    <text evidence="3">The sequence shown here is derived from an EMBL/GenBank/DDBJ whole genome shotgun (WGS) entry which is preliminary data.</text>
</comment>
<feature type="coiled-coil region" evidence="1">
    <location>
        <begin position="52"/>
        <end position="82"/>
    </location>
</feature>
<sequence>MSSDGNVFVDLTSSPGSSPRSAVHGAPATVSTVELADPSLDLAGVRASLSALQQSIDQVEALRELRSDHEDLRREFLATRHRAEDLDRQLADAANAASPYEDRRMRKYDLVRHQLESTQTKLAECLDALQQRFDNSHELEAGRLQYRDLKIRYDEAVSEFRIGTLEAQLAAASSFGVVVPPDTARRIADLESQLARSQSDLQVARDRQSALASELRESATSHRAAQAEVARLEAAIMHKNGRLRTLNDNYERRLRVADTTIATHTAELNRLRDRVSTLDRDFLKASQRAQAAISQRDQAKAAHIAAQDRVSAARDTSARLEKRINQVERSQKSRQDLESALAKLQQEKDDLTVQRDELLGQLGERFMEITDLRAERDQAQEKLPNIASLLPSAPGHKRARPGSESPPQSARVSKAARSTSSSSPASVSSRVPASGSSIEVLSAVAAGQTAERSASSLSSAGLPGHLPRSVRSATKMSGRGTSSSSAAPEADVDSDGDESSSDESGSTHVFDSDTAGSDSGTSKSSGAKNEFGMPSSPLSNAELAALQPTTVPRSEWIPGYRDRRSFRGHDIVPWSAQDIRQISIVEMDADLLFHHYSKPMEWLIPLRDPVPPLGDWRDDLVDENNVRDLIESAPWEILAAPLDPLTFKSQGWFRHMKRLYASYEAEHLRAYWDSTHAFPVSITKRRASRYLDAFYTDRKQRRSRAGARWKSFLQQVLIGLLRGYCDLDLLLDPFFLHFPRPDETGAWYPGIEYDADPADLLEALTITDAADRWRNHYRDVPEEHPTLEIARLRGKFLSSSF</sequence>
<dbReference type="GO" id="GO:0000793">
    <property type="term" value="C:condensed chromosome"/>
    <property type="evidence" value="ECO:0007669"/>
    <property type="project" value="TreeGrafter"/>
</dbReference>
<dbReference type="EMBL" id="ANJA01001070">
    <property type="protein sequence ID" value="ETO79772.1"/>
    <property type="molecule type" value="Genomic_DNA"/>
</dbReference>
<evidence type="ECO:0000256" key="2">
    <source>
        <dbReference type="SAM" id="MobiDB-lite"/>
    </source>
</evidence>
<dbReference type="GO" id="GO:0003682">
    <property type="term" value="F:chromatin binding"/>
    <property type="evidence" value="ECO:0007669"/>
    <property type="project" value="TreeGrafter"/>
</dbReference>